<feature type="transmembrane region" description="Helical" evidence="2">
    <location>
        <begin position="21"/>
        <end position="41"/>
    </location>
</feature>
<evidence type="ECO:0000256" key="1">
    <source>
        <dbReference type="SAM" id="MobiDB-lite"/>
    </source>
</evidence>
<dbReference type="RefSeq" id="WP_156997381.1">
    <property type="nucleotide sequence ID" value="NZ_BAAANU010000034.1"/>
</dbReference>
<protein>
    <submittedName>
        <fullName evidence="3">Lipopolysaccharide export LptBFGC system permease protein LptF</fullName>
    </submittedName>
</protein>
<comment type="caution">
    <text evidence="3">The sequence shown here is derived from an EMBL/GenBank/DDBJ whole genome shotgun (WGS) entry which is preliminary data.</text>
</comment>
<dbReference type="Proteomes" id="UP001139722">
    <property type="component" value="Unassembled WGS sequence"/>
</dbReference>
<dbReference type="InterPro" id="IPR021414">
    <property type="entry name" value="DUF3054"/>
</dbReference>
<accession>A0A9X2KG75</accession>
<organism evidence="3 4">
    <name type="scientific">Agromyces terreus</name>
    <dbReference type="NCBI Taxonomy" id="424795"/>
    <lineage>
        <taxon>Bacteria</taxon>
        <taxon>Bacillati</taxon>
        <taxon>Actinomycetota</taxon>
        <taxon>Actinomycetes</taxon>
        <taxon>Micrococcales</taxon>
        <taxon>Microbacteriaceae</taxon>
        <taxon>Agromyces</taxon>
    </lineage>
</organism>
<dbReference type="AlphaFoldDB" id="A0A9X2KG75"/>
<evidence type="ECO:0000313" key="4">
    <source>
        <dbReference type="Proteomes" id="UP001139722"/>
    </source>
</evidence>
<sequence length="175" mass="18078">MNPPSVGPRDAEPRSTHGAGAGAIVIAAVLDVVLVIAFALTGRSSHAEALDLVGLWGTAWPFLAGAALGWVAIRAWRAPFAVWPTGVVVWAASVVFGMILRALTGQGTAFAFIVVATLTLALLLIGWRAIARLALRLRRAKARTAASDRTETTVGTAASDRTDTAAGVASEDPTP</sequence>
<feature type="transmembrane region" description="Helical" evidence="2">
    <location>
        <begin position="109"/>
        <end position="131"/>
    </location>
</feature>
<feature type="transmembrane region" description="Helical" evidence="2">
    <location>
        <begin position="53"/>
        <end position="73"/>
    </location>
</feature>
<name>A0A9X2KG75_9MICO</name>
<keyword evidence="2" id="KW-0812">Transmembrane</keyword>
<feature type="transmembrane region" description="Helical" evidence="2">
    <location>
        <begin position="80"/>
        <end position="103"/>
    </location>
</feature>
<keyword evidence="2" id="KW-1133">Transmembrane helix</keyword>
<dbReference type="Pfam" id="PF11255">
    <property type="entry name" value="DUF3054"/>
    <property type="match status" value="1"/>
</dbReference>
<gene>
    <name evidence="3" type="ORF">BJ978_003228</name>
</gene>
<dbReference type="OrthoDB" id="3698172at2"/>
<keyword evidence="2" id="KW-0472">Membrane</keyword>
<proteinExistence type="predicted"/>
<evidence type="ECO:0000313" key="3">
    <source>
        <dbReference type="EMBL" id="MCP2372552.1"/>
    </source>
</evidence>
<evidence type="ECO:0000256" key="2">
    <source>
        <dbReference type="SAM" id="Phobius"/>
    </source>
</evidence>
<keyword evidence="4" id="KW-1185">Reference proteome</keyword>
<reference evidence="3" key="1">
    <citation type="submission" date="2022-06" db="EMBL/GenBank/DDBJ databases">
        <title>Sequencing the genomes of 1000 actinobacteria strains.</title>
        <authorList>
            <person name="Klenk H.-P."/>
        </authorList>
    </citation>
    <scope>NUCLEOTIDE SEQUENCE</scope>
    <source>
        <strain evidence="3">DSM 22016</strain>
    </source>
</reference>
<dbReference type="EMBL" id="JAMZDY010000001">
    <property type="protein sequence ID" value="MCP2372552.1"/>
    <property type="molecule type" value="Genomic_DNA"/>
</dbReference>
<feature type="region of interest" description="Disordered" evidence="1">
    <location>
        <begin position="148"/>
        <end position="175"/>
    </location>
</feature>